<evidence type="ECO:0000259" key="8">
    <source>
        <dbReference type="Pfam" id="PF11967"/>
    </source>
</evidence>
<evidence type="ECO:0000313" key="9">
    <source>
        <dbReference type="EMBL" id="RMB04425.1"/>
    </source>
</evidence>
<dbReference type="Pfam" id="PF11967">
    <property type="entry name" value="RecO_N"/>
    <property type="match status" value="1"/>
</dbReference>
<evidence type="ECO:0000256" key="6">
    <source>
        <dbReference type="ARBA" id="ARBA00033409"/>
    </source>
</evidence>
<keyword evidence="3 7" id="KW-0227">DNA damage</keyword>
<proteinExistence type="inferred from homology"/>
<dbReference type="Gene3D" id="2.40.50.140">
    <property type="entry name" value="Nucleic acid-binding proteins"/>
    <property type="match status" value="1"/>
</dbReference>
<keyword evidence="4 7" id="KW-0233">DNA recombination</keyword>
<evidence type="ECO:0000256" key="2">
    <source>
        <dbReference type="ARBA" id="ARBA00021310"/>
    </source>
</evidence>
<dbReference type="PANTHER" id="PTHR33991:SF1">
    <property type="entry name" value="DNA REPAIR PROTEIN RECO"/>
    <property type="match status" value="1"/>
</dbReference>
<keyword evidence="10" id="KW-1185">Reference proteome</keyword>
<accession>A0A3M0C697</accession>
<keyword evidence="5 7" id="KW-0234">DNA repair</keyword>
<dbReference type="InParanoid" id="A0A3M0C697"/>
<dbReference type="InterPro" id="IPR003717">
    <property type="entry name" value="RecO"/>
</dbReference>
<dbReference type="GO" id="GO:0043590">
    <property type="term" value="C:bacterial nucleoid"/>
    <property type="evidence" value="ECO:0007669"/>
    <property type="project" value="TreeGrafter"/>
</dbReference>
<evidence type="ECO:0000313" key="10">
    <source>
        <dbReference type="Proteomes" id="UP000271227"/>
    </source>
</evidence>
<organism evidence="9 10">
    <name type="scientific">Eilatimonas milleporae</name>
    <dbReference type="NCBI Taxonomy" id="911205"/>
    <lineage>
        <taxon>Bacteria</taxon>
        <taxon>Pseudomonadati</taxon>
        <taxon>Pseudomonadota</taxon>
        <taxon>Alphaproteobacteria</taxon>
        <taxon>Kordiimonadales</taxon>
        <taxon>Kordiimonadaceae</taxon>
        <taxon>Eilatimonas</taxon>
    </lineage>
</organism>
<evidence type="ECO:0000256" key="5">
    <source>
        <dbReference type="ARBA" id="ARBA00023204"/>
    </source>
</evidence>
<name>A0A3M0C697_9PROT</name>
<evidence type="ECO:0000256" key="3">
    <source>
        <dbReference type="ARBA" id="ARBA00022763"/>
    </source>
</evidence>
<dbReference type="GO" id="GO:0006310">
    <property type="term" value="P:DNA recombination"/>
    <property type="evidence" value="ECO:0007669"/>
    <property type="project" value="UniProtKB-UniRule"/>
</dbReference>
<dbReference type="PANTHER" id="PTHR33991">
    <property type="entry name" value="DNA REPAIR PROTEIN RECO"/>
    <property type="match status" value="1"/>
</dbReference>
<dbReference type="Pfam" id="PF02565">
    <property type="entry name" value="RecO_C"/>
    <property type="match status" value="1"/>
</dbReference>
<dbReference type="RefSeq" id="WP_121939373.1">
    <property type="nucleotide sequence ID" value="NZ_REFR01000013.1"/>
</dbReference>
<evidence type="ECO:0000256" key="7">
    <source>
        <dbReference type="HAMAP-Rule" id="MF_00201"/>
    </source>
</evidence>
<dbReference type="HAMAP" id="MF_00201">
    <property type="entry name" value="RecO"/>
    <property type="match status" value="1"/>
</dbReference>
<dbReference type="Proteomes" id="UP000271227">
    <property type="component" value="Unassembled WGS sequence"/>
</dbReference>
<comment type="similarity">
    <text evidence="1 7">Belongs to the RecO family.</text>
</comment>
<dbReference type="NCBIfam" id="TIGR00613">
    <property type="entry name" value="reco"/>
    <property type="match status" value="1"/>
</dbReference>
<dbReference type="InterPro" id="IPR022572">
    <property type="entry name" value="DNA_rep/recomb_RecO_N"/>
</dbReference>
<comment type="caution">
    <text evidence="9">The sequence shown here is derived from an EMBL/GenBank/DDBJ whole genome shotgun (WGS) entry which is preliminary data.</text>
</comment>
<dbReference type="InterPro" id="IPR042242">
    <property type="entry name" value="RecO_C"/>
</dbReference>
<dbReference type="InterPro" id="IPR037278">
    <property type="entry name" value="ARFGAP/RecO"/>
</dbReference>
<dbReference type="SUPFAM" id="SSF57863">
    <property type="entry name" value="ArfGap/RecO-like zinc finger"/>
    <property type="match status" value="1"/>
</dbReference>
<dbReference type="SUPFAM" id="SSF50249">
    <property type="entry name" value="Nucleic acid-binding proteins"/>
    <property type="match status" value="1"/>
</dbReference>
<sequence length="244" mass="25974">MKTWRDEAIVLSAIRHGESDAVLDVLSAAHGRARGFVKGGSGRRQRAVLQAGNRVSVTWAARLEENLGRFTVELVSSPLGHLLGDGARLAALSAATAVIAATVPEREAVPGVHTALEALLSLIAVEHTQQCDWAAALVHLEVGLLATLGFGLDLDRCAATGTAANLVYVSPKTGRAVSVMAGRPYHDKLLPLPPFLRGGNSLAPDRESVADGLRLTRYFLDRHVWSVHGRGQPPARERFAACFA</sequence>
<comment type="function">
    <text evidence="7">Involved in DNA repair and RecF pathway recombination.</text>
</comment>
<dbReference type="AlphaFoldDB" id="A0A3M0C697"/>
<dbReference type="Gene3D" id="1.20.1440.120">
    <property type="entry name" value="Recombination protein O, C-terminal domain"/>
    <property type="match status" value="1"/>
</dbReference>
<dbReference type="GO" id="GO:0006302">
    <property type="term" value="P:double-strand break repair"/>
    <property type="evidence" value="ECO:0007669"/>
    <property type="project" value="TreeGrafter"/>
</dbReference>
<evidence type="ECO:0000256" key="4">
    <source>
        <dbReference type="ARBA" id="ARBA00023172"/>
    </source>
</evidence>
<gene>
    <name evidence="7" type="primary">recO</name>
    <name evidence="9" type="ORF">BXY39_2687</name>
</gene>
<feature type="domain" description="DNA replication/recombination mediator RecO N-terminal" evidence="8">
    <location>
        <begin position="1"/>
        <end position="77"/>
    </location>
</feature>
<dbReference type="InterPro" id="IPR012340">
    <property type="entry name" value="NA-bd_OB-fold"/>
</dbReference>
<protein>
    <recommendedName>
        <fullName evidence="2 7">DNA repair protein RecO</fullName>
    </recommendedName>
    <alternativeName>
        <fullName evidence="6 7">Recombination protein O</fullName>
    </alternativeName>
</protein>
<dbReference type="EMBL" id="REFR01000013">
    <property type="protein sequence ID" value="RMB04425.1"/>
    <property type="molecule type" value="Genomic_DNA"/>
</dbReference>
<reference evidence="9 10" key="1">
    <citation type="submission" date="2018-10" db="EMBL/GenBank/DDBJ databases">
        <title>Genomic Encyclopedia of Archaeal and Bacterial Type Strains, Phase II (KMG-II): from individual species to whole genera.</title>
        <authorList>
            <person name="Goeker M."/>
        </authorList>
    </citation>
    <scope>NUCLEOTIDE SEQUENCE [LARGE SCALE GENOMIC DNA]</scope>
    <source>
        <strain evidence="9 10">DSM 25217</strain>
    </source>
</reference>
<evidence type="ECO:0000256" key="1">
    <source>
        <dbReference type="ARBA" id="ARBA00007452"/>
    </source>
</evidence>
<dbReference type="OrthoDB" id="9804792at2"/>